<evidence type="ECO:0000313" key="3">
    <source>
        <dbReference type="Proteomes" id="UP000606600"/>
    </source>
</evidence>
<keyword evidence="1" id="KW-0732">Signal</keyword>
<evidence type="ECO:0000256" key="1">
    <source>
        <dbReference type="SAM" id="SignalP"/>
    </source>
</evidence>
<comment type="caution">
    <text evidence="2">The sequence shown here is derived from an EMBL/GenBank/DDBJ whole genome shotgun (WGS) entry which is preliminary data.</text>
</comment>
<sequence>MKKLLILTLLILAGVKLQAAASDLDSLKQKLQLITNDSLKAPVYTEIAGVYLKYDTISNRRRKLYYQTEALNYTMMALHLYSRYSDSTGLRVSFDNLAKVYASQRKFSQAKWFILQSNNISRIKNDIPNVISSLIKLSTVKMEIKDYKLAMRDLNEALSLSITNKIPQLEAAVQKNFGYLYNRMDNPAKGAVALKRADTILDSIKAKEAATMLAIEKFARDTIPAKKIDSATKKKLAVAMKKPVKAKKAPSKKIVAAL</sequence>
<accession>A0ABR7WIY2</accession>
<reference evidence="2 3" key="1">
    <citation type="submission" date="2020-09" db="EMBL/GenBank/DDBJ databases">
        <title>Novel species of Mucilaginibacter isolated from a glacier on the Tibetan Plateau.</title>
        <authorList>
            <person name="Liu Q."/>
            <person name="Xin Y.-H."/>
        </authorList>
    </citation>
    <scope>NUCLEOTIDE SEQUENCE [LARGE SCALE GENOMIC DNA]</scope>
    <source>
        <strain evidence="2 3">ZT4R22</strain>
    </source>
</reference>
<protein>
    <recommendedName>
        <fullName evidence="4">Tetratricopeptide repeat protein</fullName>
    </recommendedName>
</protein>
<dbReference type="SUPFAM" id="SSF48452">
    <property type="entry name" value="TPR-like"/>
    <property type="match status" value="1"/>
</dbReference>
<feature type="chain" id="PRO_5046815807" description="Tetratricopeptide repeat protein" evidence="1">
    <location>
        <begin position="20"/>
        <end position="258"/>
    </location>
</feature>
<proteinExistence type="predicted"/>
<dbReference type="Proteomes" id="UP000606600">
    <property type="component" value="Unassembled WGS sequence"/>
</dbReference>
<evidence type="ECO:0000313" key="2">
    <source>
        <dbReference type="EMBL" id="MBD1362290.1"/>
    </source>
</evidence>
<feature type="signal peptide" evidence="1">
    <location>
        <begin position="1"/>
        <end position="19"/>
    </location>
</feature>
<dbReference type="EMBL" id="JACWMY010000001">
    <property type="protein sequence ID" value="MBD1362290.1"/>
    <property type="molecule type" value="Genomic_DNA"/>
</dbReference>
<evidence type="ECO:0008006" key="4">
    <source>
        <dbReference type="Google" id="ProtNLM"/>
    </source>
</evidence>
<dbReference type="RefSeq" id="WP_191186979.1">
    <property type="nucleotide sequence ID" value="NZ_JACWMY010000001.1"/>
</dbReference>
<dbReference type="InterPro" id="IPR011990">
    <property type="entry name" value="TPR-like_helical_dom_sf"/>
</dbReference>
<name>A0ABR7WIY2_9SPHI</name>
<keyword evidence="3" id="KW-1185">Reference proteome</keyword>
<organism evidence="2 3">
    <name type="scientific">Mucilaginibacter pankratovii</name>
    <dbReference type="NCBI Taxonomy" id="2772110"/>
    <lineage>
        <taxon>Bacteria</taxon>
        <taxon>Pseudomonadati</taxon>
        <taxon>Bacteroidota</taxon>
        <taxon>Sphingobacteriia</taxon>
        <taxon>Sphingobacteriales</taxon>
        <taxon>Sphingobacteriaceae</taxon>
        <taxon>Mucilaginibacter</taxon>
    </lineage>
</organism>
<gene>
    <name evidence="2" type="ORF">IDJ77_00585</name>
</gene>
<dbReference type="Gene3D" id="1.25.40.10">
    <property type="entry name" value="Tetratricopeptide repeat domain"/>
    <property type="match status" value="1"/>
</dbReference>